<proteinExistence type="predicted"/>
<reference evidence="2 3" key="1">
    <citation type="submission" date="2020-07" db="EMBL/GenBank/DDBJ databases">
        <title>Comparative genomics of pyrophilous fungi reveals a link between fire events and developmental genes.</title>
        <authorList>
            <consortium name="DOE Joint Genome Institute"/>
            <person name="Steindorff A.S."/>
            <person name="Carver A."/>
            <person name="Calhoun S."/>
            <person name="Stillman K."/>
            <person name="Liu H."/>
            <person name="Lipzen A."/>
            <person name="Pangilinan J."/>
            <person name="Labutti K."/>
            <person name="Bruns T.D."/>
            <person name="Grigoriev I.V."/>
        </authorList>
    </citation>
    <scope>NUCLEOTIDE SEQUENCE [LARGE SCALE GENOMIC DNA]</scope>
    <source>
        <strain evidence="2 3">CBS 144469</strain>
    </source>
</reference>
<evidence type="ECO:0000313" key="3">
    <source>
        <dbReference type="Proteomes" id="UP000521943"/>
    </source>
</evidence>
<sequence>MDSRFLHLLESNISPTPLEVVAIQAEVERLTSKTHPTQHDPELEATLERYRGILSPIRQIPSETWGEIFYFATPVVVDSRAKDDLIDLCCVSSAWHEAARQAHGLWANIQLAPLPEGKQYVYNNLVSWLTRSGELKRGLEYRSNVGEDYDDEDENDYPTEESFCPCHSGGSCMWIEDPVVARLLTEGPLLLHRFSFRNMYPRCIGSTMQSFQVAESGSPSRRPWNQIQQLELRMHTECWQGSWESSWELPFRLIPPSVTSLVICLPHYRDVFGSEMKCQRAKIDIAPAVLGQLTSLVLVCEWGPLHIVTLLQHCSNLETFRLEFGHTSYADKLLLNELDNRDPMIRRVQVEGGIQLPKLHTLQVYDGGESPILFLQWIKTPALRFLDLETTGWSGAHESIYPNWTEALDDFVTRSGCARSIQYLRLASHSRSGCHGSQRSLNEKTGPFLSSLSSLKYLTITHLPIVPVLLTDFQNIEDPWNHGWLPQLQFLQFLHCWERYPSLNFDQLLIWLRKRGRQAPCWINVEEYVDDIKKAENHLRTIAELLRVELGISFCVSPGSQPFLNTNLTSSKLSAAVSRKQHTTNTQRNTAPGRICQRHPVRSMCDKYVAPMSGLPAQFVALQSEVRMPRTSSPKSSSSHVAEAHGVGHGEDDELFLSSSPGRPVLGA</sequence>
<evidence type="ECO:0008006" key="4">
    <source>
        <dbReference type="Google" id="ProtNLM"/>
    </source>
</evidence>
<dbReference type="Proteomes" id="UP000521943">
    <property type="component" value="Unassembled WGS sequence"/>
</dbReference>
<name>A0A8H6HFZ7_9AGAR</name>
<evidence type="ECO:0000313" key="2">
    <source>
        <dbReference type="EMBL" id="KAF6745467.1"/>
    </source>
</evidence>
<gene>
    <name evidence="2" type="ORF">DFP72DRAFT_1077433</name>
</gene>
<dbReference type="EMBL" id="JACGCI010000105">
    <property type="protein sequence ID" value="KAF6745467.1"/>
    <property type="molecule type" value="Genomic_DNA"/>
</dbReference>
<accession>A0A8H6HFZ7</accession>
<evidence type="ECO:0000256" key="1">
    <source>
        <dbReference type="SAM" id="MobiDB-lite"/>
    </source>
</evidence>
<protein>
    <recommendedName>
        <fullName evidence="4">F-box domain-containing protein</fullName>
    </recommendedName>
</protein>
<feature type="region of interest" description="Disordered" evidence="1">
    <location>
        <begin position="626"/>
        <end position="668"/>
    </location>
</feature>
<keyword evidence="3" id="KW-1185">Reference proteome</keyword>
<comment type="caution">
    <text evidence="2">The sequence shown here is derived from an EMBL/GenBank/DDBJ whole genome shotgun (WGS) entry which is preliminary data.</text>
</comment>
<organism evidence="2 3">
    <name type="scientific">Ephemerocybe angulata</name>
    <dbReference type="NCBI Taxonomy" id="980116"/>
    <lineage>
        <taxon>Eukaryota</taxon>
        <taxon>Fungi</taxon>
        <taxon>Dikarya</taxon>
        <taxon>Basidiomycota</taxon>
        <taxon>Agaricomycotina</taxon>
        <taxon>Agaricomycetes</taxon>
        <taxon>Agaricomycetidae</taxon>
        <taxon>Agaricales</taxon>
        <taxon>Agaricineae</taxon>
        <taxon>Psathyrellaceae</taxon>
        <taxon>Ephemerocybe</taxon>
    </lineage>
</organism>
<dbReference type="AlphaFoldDB" id="A0A8H6HFZ7"/>
<dbReference type="SUPFAM" id="SSF52047">
    <property type="entry name" value="RNI-like"/>
    <property type="match status" value="1"/>
</dbReference>